<sequence length="52" mass="5847">MRTYYEWDVFTPLLDKALVNMGTSSNKRLISTVATFRNEPYSTATPVGAKCT</sequence>
<gene>
    <name evidence="1" type="ORF">JKL49_27005</name>
</gene>
<name>A0A974S904_9CAUL</name>
<evidence type="ECO:0000313" key="1">
    <source>
        <dbReference type="EMBL" id="QQZ50148.1"/>
    </source>
</evidence>
<proteinExistence type="predicted"/>
<organism evidence="1">
    <name type="scientific">Phenylobacterium glaciei</name>
    <dbReference type="NCBI Taxonomy" id="2803784"/>
    <lineage>
        <taxon>Bacteria</taxon>
        <taxon>Pseudomonadati</taxon>
        <taxon>Pseudomonadota</taxon>
        <taxon>Alphaproteobacteria</taxon>
        <taxon>Caulobacterales</taxon>
        <taxon>Caulobacteraceae</taxon>
        <taxon>Phenylobacterium</taxon>
    </lineage>
</organism>
<protein>
    <submittedName>
        <fullName evidence="1">Uncharacterized protein</fullName>
    </submittedName>
</protein>
<dbReference type="EMBL" id="CP068570">
    <property type="protein sequence ID" value="QQZ50148.1"/>
    <property type="molecule type" value="Genomic_DNA"/>
</dbReference>
<reference evidence="1" key="1">
    <citation type="submission" date="2021-01" db="EMBL/GenBank/DDBJ databases">
        <title>Genome sequence of Phenylobacterium sp. 20VBR1 isolated from a valley glaceir, Ny-Alesund, Svalbard.</title>
        <authorList>
            <person name="Thomas F.A."/>
            <person name="Krishnan K.P."/>
            <person name="Sinha R.K."/>
        </authorList>
    </citation>
    <scope>NUCLEOTIDE SEQUENCE</scope>
    <source>
        <strain evidence="1">20VBR1</strain>
    </source>
</reference>
<dbReference type="AlphaFoldDB" id="A0A974S904"/>
<accession>A0A974S904</accession>